<proteinExistence type="inferred from homology"/>
<gene>
    <name evidence="10" type="ORF">DILT_LOCUS3808</name>
</gene>
<accession>A0A3P6TRX8</accession>
<dbReference type="Pfam" id="PF02390">
    <property type="entry name" value="Methyltransf_4"/>
    <property type="match status" value="1"/>
</dbReference>
<dbReference type="EC" id="2.1.1.33" evidence="2"/>
<keyword evidence="7" id="KW-0819">tRNA processing</keyword>
<evidence type="ECO:0000256" key="9">
    <source>
        <dbReference type="ARBA" id="ARBA00023242"/>
    </source>
</evidence>
<name>A0A3P6TRX8_DIBLA</name>
<dbReference type="GO" id="GO:0043527">
    <property type="term" value="C:tRNA methyltransferase complex"/>
    <property type="evidence" value="ECO:0007669"/>
    <property type="project" value="TreeGrafter"/>
</dbReference>
<evidence type="ECO:0000313" key="11">
    <source>
        <dbReference type="Proteomes" id="UP000281553"/>
    </source>
</evidence>
<protein>
    <recommendedName>
        <fullName evidence="2">tRNA (guanine(46)-N(7))-methyltransferase</fullName>
        <ecNumber evidence="2">2.1.1.33</ecNumber>
    </recommendedName>
</protein>
<sequence>MYRQRAHCNPWSDHSFDYPVKPEAFDWSSLYGGDSDRPASIVDIGCGYGGLLFHLATTFPKSRSLGMEIRLKVVDYVQSKIIALRQNHPGSYQNIACIRTNAMKYLPNYFRKGQLEKMFFLYPDPHFKRHKHKWRIISCALLTMYAYLMQPGGRLYTVTDVPDLAEWMLAKLRAHPLFRECHHLVLPSP</sequence>
<organism evidence="10 11">
    <name type="scientific">Dibothriocephalus latus</name>
    <name type="common">Fish tapeworm</name>
    <name type="synonym">Diphyllobothrium latum</name>
    <dbReference type="NCBI Taxonomy" id="60516"/>
    <lineage>
        <taxon>Eukaryota</taxon>
        <taxon>Metazoa</taxon>
        <taxon>Spiralia</taxon>
        <taxon>Lophotrochozoa</taxon>
        <taxon>Platyhelminthes</taxon>
        <taxon>Cestoda</taxon>
        <taxon>Eucestoda</taxon>
        <taxon>Diphyllobothriidea</taxon>
        <taxon>Diphyllobothriidae</taxon>
        <taxon>Dibothriocephalus</taxon>
    </lineage>
</organism>
<evidence type="ECO:0000256" key="4">
    <source>
        <dbReference type="ARBA" id="ARBA00022603"/>
    </source>
</evidence>
<dbReference type="PROSITE" id="PS51625">
    <property type="entry name" value="SAM_MT_TRMB"/>
    <property type="match status" value="1"/>
</dbReference>
<dbReference type="EMBL" id="UYRU01044283">
    <property type="protein sequence ID" value="VDK86023.1"/>
    <property type="molecule type" value="Genomic_DNA"/>
</dbReference>
<evidence type="ECO:0000256" key="5">
    <source>
        <dbReference type="ARBA" id="ARBA00022679"/>
    </source>
</evidence>
<dbReference type="SUPFAM" id="SSF53335">
    <property type="entry name" value="S-adenosyl-L-methionine-dependent methyltransferases"/>
    <property type="match status" value="1"/>
</dbReference>
<dbReference type="Proteomes" id="UP000281553">
    <property type="component" value="Unassembled WGS sequence"/>
</dbReference>
<evidence type="ECO:0000256" key="1">
    <source>
        <dbReference type="ARBA" id="ARBA00000142"/>
    </source>
</evidence>
<keyword evidence="8" id="KW-0694">RNA-binding</keyword>
<comment type="catalytic activity">
    <reaction evidence="1">
        <text>guanosine(46) in tRNA + S-adenosyl-L-methionine = N(7)-methylguanosine(46) in tRNA + S-adenosyl-L-homocysteine</text>
        <dbReference type="Rhea" id="RHEA:42708"/>
        <dbReference type="Rhea" id="RHEA-COMP:10188"/>
        <dbReference type="Rhea" id="RHEA-COMP:10189"/>
        <dbReference type="ChEBI" id="CHEBI:57856"/>
        <dbReference type="ChEBI" id="CHEBI:59789"/>
        <dbReference type="ChEBI" id="CHEBI:74269"/>
        <dbReference type="ChEBI" id="CHEBI:74480"/>
        <dbReference type="EC" id="2.1.1.33"/>
    </reaction>
</comment>
<dbReference type="InterPro" id="IPR003358">
    <property type="entry name" value="tRNA_(Gua-N-7)_MeTrfase_Trmb"/>
</dbReference>
<keyword evidence="3" id="KW-0820">tRNA-binding</keyword>
<evidence type="ECO:0000313" key="10">
    <source>
        <dbReference type="EMBL" id="VDK86023.1"/>
    </source>
</evidence>
<dbReference type="GO" id="GO:0000049">
    <property type="term" value="F:tRNA binding"/>
    <property type="evidence" value="ECO:0007669"/>
    <property type="project" value="UniProtKB-KW"/>
</dbReference>
<dbReference type="GO" id="GO:0008176">
    <property type="term" value="F:tRNA (guanine(46)-N7)-methyltransferase activity"/>
    <property type="evidence" value="ECO:0007669"/>
    <property type="project" value="UniProtKB-EC"/>
</dbReference>
<reference evidence="10 11" key="1">
    <citation type="submission" date="2018-11" db="EMBL/GenBank/DDBJ databases">
        <authorList>
            <consortium name="Pathogen Informatics"/>
        </authorList>
    </citation>
    <scope>NUCLEOTIDE SEQUENCE [LARGE SCALE GENOMIC DNA]</scope>
</reference>
<evidence type="ECO:0000256" key="6">
    <source>
        <dbReference type="ARBA" id="ARBA00022691"/>
    </source>
</evidence>
<keyword evidence="5" id="KW-0808">Transferase</keyword>
<keyword evidence="9" id="KW-0539">Nucleus</keyword>
<evidence type="ECO:0000256" key="7">
    <source>
        <dbReference type="ARBA" id="ARBA00022694"/>
    </source>
</evidence>
<evidence type="ECO:0000256" key="2">
    <source>
        <dbReference type="ARBA" id="ARBA00011977"/>
    </source>
</evidence>
<dbReference type="PANTHER" id="PTHR23417:SF16">
    <property type="entry name" value="TRNA (GUANINE-N(7)-)-METHYLTRANSFERASE"/>
    <property type="match status" value="1"/>
</dbReference>
<keyword evidence="11" id="KW-1185">Reference proteome</keyword>
<dbReference type="AlphaFoldDB" id="A0A3P6TRX8"/>
<evidence type="ECO:0000256" key="3">
    <source>
        <dbReference type="ARBA" id="ARBA00022555"/>
    </source>
</evidence>
<dbReference type="OrthoDB" id="47276at2759"/>
<dbReference type="InterPro" id="IPR029063">
    <property type="entry name" value="SAM-dependent_MTases_sf"/>
</dbReference>
<dbReference type="PANTHER" id="PTHR23417">
    <property type="entry name" value="3-DEOXY-D-MANNO-OCTULOSONIC-ACID TRANSFERASE/TRNA GUANINE-N 7 - -METHYLTRANSFERASE"/>
    <property type="match status" value="1"/>
</dbReference>
<dbReference type="InterPro" id="IPR025763">
    <property type="entry name" value="Trm8_euk"/>
</dbReference>
<dbReference type="Gene3D" id="3.40.50.150">
    <property type="entry name" value="Vaccinia Virus protein VP39"/>
    <property type="match status" value="1"/>
</dbReference>
<dbReference type="HAMAP" id="MF_03055">
    <property type="entry name" value="tRNA_methyltr_TrmB_euk"/>
    <property type="match status" value="1"/>
</dbReference>
<evidence type="ECO:0000256" key="8">
    <source>
        <dbReference type="ARBA" id="ARBA00022884"/>
    </source>
</evidence>
<keyword evidence="6" id="KW-0949">S-adenosyl-L-methionine</keyword>
<dbReference type="NCBIfam" id="TIGR00091">
    <property type="entry name" value="tRNA (guanosine(46)-N7)-methyltransferase TrmB"/>
    <property type="match status" value="1"/>
</dbReference>
<keyword evidence="4" id="KW-0489">Methyltransferase</keyword>
<feature type="non-terminal residue" evidence="10">
    <location>
        <position position="189"/>
    </location>
</feature>